<organism evidence="4 5">
    <name type="scientific">Candidatus Taylorbacteria bacterium CG11_big_fil_rev_8_21_14_0_20_46_11</name>
    <dbReference type="NCBI Taxonomy" id="1975025"/>
    <lineage>
        <taxon>Bacteria</taxon>
        <taxon>Candidatus Tayloriibacteriota</taxon>
    </lineage>
</organism>
<sequence length="157" mass="18479">MPHIHEKIDFTVEVFIVHENKVLLRMHDKFKKWMSVGGHIELHEDPIEAAHREVKEEVGLEIELVGNETLCREPEVWFNELIPPVALNRHKTTKEGHEHVTLVYFARAKTTDIKAQYEDDKSEECQWCTVEDLEKLDLWPNVRAYAQVALKRLSRTE</sequence>
<dbReference type="Gene3D" id="3.90.79.10">
    <property type="entry name" value="Nucleoside Triphosphate Pyrophosphohydrolase"/>
    <property type="match status" value="1"/>
</dbReference>
<reference evidence="4 5" key="1">
    <citation type="submission" date="2017-09" db="EMBL/GenBank/DDBJ databases">
        <title>Depth-based differentiation of microbial function through sediment-hosted aquifers and enrichment of novel symbionts in the deep terrestrial subsurface.</title>
        <authorList>
            <person name="Probst A.J."/>
            <person name="Ladd B."/>
            <person name="Jarett J.K."/>
            <person name="Geller-Mcgrath D.E."/>
            <person name="Sieber C.M."/>
            <person name="Emerson J.B."/>
            <person name="Anantharaman K."/>
            <person name="Thomas B.C."/>
            <person name="Malmstrom R."/>
            <person name="Stieglmeier M."/>
            <person name="Klingl A."/>
            <person name="Woyke T."/>
            <person name="Ryan C.M."/>
            <person name="Banfield J.F."/>
        </authorList>
    </citation>
    <scope>NUCLEOTIDE SEQUENCE [LARGE SCALE GENOMIC DNA]</scope>
    <source>
        <strain evidence="4">CG11_big_fil_rev_8_21_14_0_20_46_11</strain>
    </source>
</reference>
<accession>A0A2H0K9Z4</accession>
<dbReference type="EMBL" id="PCVG01000081">
    <property type="protein sequence ID" value="PIQ68082.1"/>
    <property type="molecule type" value="Genomic_DNA"/>
</dbReference>
<dbReference type="PROSITE" id="PS51462">
    <property type="entry name" value="NUDIX"/>
    <property type="match status" value="1"/>
</dbReference>
<dbReference type="GO" id="GO:0016787">
    <property type="term" value="F:hydrolase activity"/>
    <property type="evidence" value="ECO:0007669"/>
    <property type="project" value="UniProtKB-KW"/>
</dbReference>
<feature type="domain" description="Nudix hydrolase" evidence="3">
    <location>
        <begin position="7"/>
        <end position="151"/>
    </location>
</feature>
<dbReference type="Pfam" id="PF00293">
    <property type="entry name" value="NUDIX"/>
    <property type="match status" value="1"/>
</dbReference>
<proteinExistence type="predicted"/>
<dbReference type="PANTHER" id="PTHR43046">
    <property type="entry name" value="GDP-MANNOSE MANNOSYL HYDROLASE"/>
    <property type="match status" value="1"/>
</dbReference>
<evidence type="ECO:0000256" key="1">
    <source>
        <dbReference type="ARBA" id="ARBA00001946"/>
    </source>
</evidence>
<gene>
    <name evidence="4" type="ORF">COV91_05965</name>
</gene>
<evidence type="ECO:0000259" key="3">
    <source>
        <dbReference type="PROSITE" id="PS51462"/>
    </source>
</evidence>
<evidence type="ECO:0000313" key="5">
    <source>
        <dbReference type="Proteomes" id="UP000229342"/>
    </source>
</evidence>
<dbReference type="Proteomes" id="UP000229342">
    <property type="component" value="Unassembled WGS sequence"/>
</dbReference>
<protein>
    <recommendedName>
        <fullName evidence="3">Nudix hydrolase domain-containing protein</fullName>
    </recommendedName>
</protein>
<dbReference type="InterPro" id="IPR000086">
    <property type="entry name" value="NUDIX_hydrolase_dom"/>
</dbReference>
<name>A0A2H0K9Z4_9BACT</name>
<dbReference type="SUPFAM" id="SSF55811">
    <property type="entry name" value="Nudix"/>
    <property type="match status" value="1"/>
</dbReference>
<keyword evidence="2" id="KW-0378">Hydrolase</keyword>
<evidence type="ECO:0000313" key="4">
    <source>
        <dbReference type="EMBL" id="PIQ68082.1"/>
    </source>
</evidence>
<dbReference type="InterPro" id="IPR015797">
    <property type="entry name" value="NUDIX_hydrolase-like_dom_sf"/>
</dbReference>
<comment type="caution">
    <text evidence="4">The sequence shown here is derived from an EMBL/GenBank/DDBJ whole genome shotgun (WGS) entry which is preliminary data.</text>
</comment>
<comment type="cofactor">
    <cofactor evidence="1">
        <name>Mg(2+)</name>
        <dbReference type="ChEBI" id="CHEBI:18420"/>
    </cofactor>
</comment>
<dbReference type="AlphaFoldDB" id="A0A2H0K9Z4"/>
<dbReference type="PANTHER" id="PTHR43046:SF14">
    <property type="entry name" value="MUTT_NUDIX FAMILY PROTEIN"/>
    <property type="match status" value="1"/>
</dbReference>
<dbReference type="PROSITE" id="PS00893">
    <property type="entry name" value="NUDIX_BOX"/>
    <property type="match status" value="1"/>
</dbReference>
<evidence type="ECO:0000256" key="2">
    <source>
        <dbReference type="ARBA" id="ARBA00022801"/>
    </source>
</evidence>
<dbReference type="InterPro" id="IPR020084">
    <property type="entry name" value="NUDIX_hydrolase_CS"/>
</dbReference>